<dbReference type="Proteomes" id="UP000618051">
    <property type="component" value="Unassembled WGS sequence"/>
</dbReference>
<dbReference type="AlphaFoldDB" id="A0A835NRY1"/>
<reference evidence="2" key="1">
    <citation type="submission" date="2020-10" db="EMBL/GenBank/DDBJ databases">
        <title>Feather gene expression reveals the developmental basis of iridescence in African starlings.</title>
        <authorList>
            <person name="Rubenstein D.R."/>
        </authorList>
    </citation>
    <scope>NUCLEOTIDE SEQUENCE</scope>
    <source>
        <strain evidence="2">SS15</strain>
        <tissue evidence="2">Liver</tissue>
    </source>
</reference>
<feature type="region of interest" description="Disordered" evidence="1">
    <location>
        <begin position="1"/>
        <end position="35"/>
    </location>
</feature>
<feature type="compositionally biased region" description="Polar residues" evidence="1">
    <location>
        <begin position="9"/>
        <end position="18"/>
    </location>
</feature>
<dbReference type="EMBL" id="JADDUC010000058">
    <property type="protein sequence ID" value="KAG0120862.1"/>
    <property type="molecule type" value="Genomic_DNA"/>
</dbReference>
<reference evidence="3 4" key="2">
    <citation type="journal article" date="2021" name="J. Hered.">
        <title>Feather Gene Expression Elucidates the Developmental Basis of Plumage Iridescence in African Starlings.</title>
        <authorList>
            <person name="Rubenstein D.R."/>
            <person name="Corvelo A."/>
            <person name="MacManes M.D."/>
            <person name="Maia R."/>
            <person name="Narzisi G."/>
            <person name="Rousaki A."/>
            <person name="Vandenabeele P."/>
            <person name="Shawkey M.D."/>
            <person name="Solomon J."/>
        </authorList>
    </citation>
    <scope>NUCLEOTIDE SEQUENCE [LARGE SCALE GENOMIC DNA]</scope>
    <source>
        <strain evidence="3">SS15</strain>
    </source>
</reference>
<dbReference type="OrthoDB" id="10329797at2759"/>
<protein>
    <submittedName>
        <fullName evidence="2">Uncharacterized protein</fullName>
    </submittedName>
</protein>
<accession>A0A835NRY1</accession>
<evidence type="ECO:0000256" key="1">
    <source>
        <dbReference type="SAM" id="MobiDB-lite"/>
    </source>
</evidence>
<name>A0A835NRY1_9PASS</name>
<gene>
    <name evidence="3" type="ORF">IHE44_0013753</name>
    <name evidence="2" type="ORF">IHE44_012031</name>
</gene>
<evidence type="ECO:0000313" key="2">
    <source>
        <dbReference type="EMBL" id="KAG0120862.1"/>
    </source>
</evidence>
<dbReference type="EMBL" id="JADDUC020000007">
    <property type="protein sequence ID" value="KAI1237669.1"/>
    <property type="molecule type" value="Genomic_DNA"/>
</dbReference>
<feature type="compositionally biased region" description="Basic and acidic residues" evidence="1">
    <location>
        <begin position="22"/>
        <end position="35"/>
    </location>
</feature>
<evidence type="ECO:0000313" key="3">
    <source>
        <dbReference type="EMBL" id="KAI1237669.1"/>
    </source>
</evidence>
<evidence type="ECO:0000313" key="4">
    <source>
        <dbReference type="Proteomes" id="UP000618051"/>
    </source>
</evidence>
<sequence length="69" mass="7805">MIQYKDQMLESSSGTEISVSFRMDRARGTPPGKEIKCTHREAHRDGRFENIPENAICAHAAQRDMKQAA</sequence>
<organism evidence="2">
    <name type="scientific">Lamprotornis superbus</name>
    <dbReference type="NCBI Taxonomy" id="245042"/>
    <lineage>
        <taxon>Eukaryota</taxon>
        <taxon>Metazoa</taxon>
        <taxon>Chordata</taxon>
        <taxon>Craniata</taxon>
        <taxon>Vertebrata</taxon>
        <taxon>Euteleostomi</taxon>
        <taxon>Archelosauria</taxon>
        <taxon>Archosauria</taxon>
        <taxon>Dinosauria</taxon>
        <taxon>Saurischia</taxon>
        <taxon>Theropoda</taxon>
        <taxon>Coelurosauria</taxon>
        <taxon>Aves</taxon>
        <taxon>Neognathae</taxon>
        <taxon>Neoaves</taxon>
        <taxon>Telluraves</taxon>
        <taxon>Australaves</taxon>
        <taxon>Passeriformes</taxon>
        <taxon>Sturnidae</taxon>
        <taxon>Lamprotornis</taxon>
    </lineage>
</organism>
<keyword evidence="4" id="KW-1185">Reference proteome</keyword>
<reference evidence="3" key="3">
    <citation type="submission" date="2022-01" db="EMBL/GenBank/DDBJ databases">
        <authorList>
            <person name="Rubenstein D.R."/>
        </authorList>
    </citation>
    <scope>NUCLEOTIDE SEQUENCE</scope>
    <source>
        <strain evidence="3">SS15</strain>
        <tissue evidence="3">Liver</tissue>
    </source>
</reference>
<proteinExistence type="predicted"/>
<comment type="caution">
    <text evidence="2">The sequence shown here is derived from an EMBL/GenBank/DDBJ whole genome shotgun (WGS) entry which is preliminary data.</text>
</comment>